<keyword evidence="2" id="KW-1185">Reference proteome</keyword>
<protein>
    <submittedName>
        <fullName evidence="1">Uncharacterized protein</fullName>
    </submittedName>
</protein>
<reference evidence="1" key="1">
    <citation type="journal article" date="2020" name="bioRxiv">
        <title>Whole genome comparisons of ergot fungi reveals the divergence and evolution of species within the genus Claviceps are the result of varying mechanisms driving genome evolution and host range expansion.</title>
        <authorList>
            <person name="Wyka S.A."/>
            <person name="Mondo S.J."/>
            <person name="Liu M."/>
            <person name="Dettman J."/>
            <person name="Nalam V."/>
            <person name="Broders K.D."/>
        </authorList>
    </citation>
    <scope>NUCLEOTIDE SEQUENCE</scope>
    <source>
        <strain evidence="1">CCC 489</strain>
    </source>
</reference>
<proteinExistence type="predicted"/>
<dbReference type="EMBL" id="SRPY01000161">
    <property type="protein sequence ID" value="KAG5927711.1"/>
    <property type="molecule type" value="Genomic_DNA"/>
</dbReference>
<name>A0A8K0NK38_9HYPO</name>
<gene>
    <name evidence="1" type="ORF">E4U42_001916</name>
</gene>
<accession>A0A8K0NK38</accession>
<dbReference type="Proteomes" id="UP000811619">
    <property type="component" value="Unassembled WGS sequence"/>
</dbReference>
<comment type="caution">
    <text evidence="1">The sequence shown here is derived from an EMBL/GenBank/DDBJ whole genome shotgun (WGS) entry which is preliminary data.</text>
</comment>
<dbReference type="AlphaFoldDB" id="A0A8K0NK38"/>
<organism evidence="1 2">
    <name type="scientific">Claviceps africana</name>
    <dbReference type="NCBI Taxonomy" id="83212"/>
    <lineage>
        <taxon>Eukaryota</taxon>
        <taxon>Fungi</taxon>
        <taxon>Dikarya</taxon>
        <taxon>Ascomycota</taxon>
        <taxon>Pezizomycotina</taxon>
        <taxon>Sordariomycetes</taxon>
        <taxon>Hypocreomycetidae</taxon>
        <taxon>Hypocreales</taxon>
        <taxon>Clavicipitaceae</taxon>
        <taxon>Claviceps</taxon>
    </lineage>
</organism>
<evidence type="ECO:0000313" key="2">
    <source>
        <dbReference type="Proteomes" id="UP000811619"/>
    </source>
</evidence>
<evidence type="ECO:0000313" key="1">
    <source>
        <dbReference type="EMBL" id="KAG5927711.1"/>
    </source>
</evidence>
<sequence length="87" mass="9227">MRLGACPGVEAQVEVQIEACIEAHVEAHVDAHVEAHVESHIEAFLSPEIWGSSEHMGNQACTAHGLGSRDGLKTDVLKMKSISGIGI</sequence>